<feature type="transmembrane region" description="Helical" evidence="2">
    <location>
        <begin position="58"/>
        <end position="79"/>
    </location>
</feature>
<accession>A0A8J3PVA3</accession>
<evidence type="ECO:0000313" key="3">
    <source>
        <dbReference type="EMBL" id="GIG81714.1"/>
    </source>
</evidence>
<name>A0A8J3PVA3_9ACTN</name>
<evidence type="ECO:0000313" key="4">
    <source>
        <dbReference type="Proteomes" id="UP000630097"/>
    </source>
</evidence>
<protein>
    <submittedName>
        <fullName evidence="3">Uncharacterized protein</fullName>
    </submittedName>
</protein>
<proteinExistence type="predicted"/>
<keyword evidence="2" id="KW-1133">Transmembrane helix</keyword>
<evidence type="ECO:0000256" key="1">
    <source>
        <dbReference type="SAM" id="MobiDB-lite"/>
    </source>
</evidence>
<feature type="compositionally biased region" description="Basic and acidic residues" evidence="1">
    <location>
        <begin position="279"/>
        <end position="289"/>
    </location>
</feature>
<organism evidence="3 4">
    <name type="scientific">Planotetraspora kaengkrachanensis</name>
    <dbReference type="NCBI Taxonomy" id="575193"/>
    <lineage>
        <taxon>Bacteria</taxon>
        <taxon>Bacillati</taxon>
        <taxon>Actinomycetota</taxon>
        <taxon>Actinomycetes</taxon>
        <taxon>Streptosporangiales</taxon>
        <taxon>Streptosporangiaceae</taxon>
        <taxon>Planotetraspora</taxon>
    </lineage>
</organism>
<feature type="transmembrane region" description="Helical" evidence="2">
    <location>
        <begin position="100"/>
        <end position="122"/>
    </location>
</feature>
<dbReference type="AlphaFoldDB" id="A0A8J3PVA3"/>
<keyword evidence="2" id="KW-0812">Transmembrane</keyword>
<feature type="transmembrane region" description="Helical" evidence="2">
    <location>
        <begin position="21"/>
        <end position="46"/>
    </location>
</feature>
<comment type="caution">
    <text evidence="3">The sequence shown here is derived from an EMBL/GenBank/DDBJ whole genome shotgun (WGS) entry which is preliminary data.</text>
</comment>
<keyword evidence="2" id="KW-0472">Membrane</keyword>
<reference evidence="3 4" key="1">
    <citation type="submission" date="2021-01" db="EMBL/GenBank/DDBJ databases">
        <title>Whole genome shotgun sequence of Planotetraspora kaengkrachanensis NBRC 104272.</title>
        <authorList>
            <person name="Komaki H."/>
            <person name="Tamura T."/>
        </authorList>
    </citation>
    <scope>NUCLEOTIDE SEQUENCE [LARGE SCALE GENOMIC DNA]</scope>
    <source>
        <strain evidence="3 4">NBRC 104272</strain>
    </source>
</reference>
<dbReference type="EMBL" id="BONV01000024">
    <property type="protein sequence ID" value="GIG81714.1"/>
    <property type="molecule type" value="Genomic_DNA"/>
</dbReference>
<evidence type="ECO:0000256" key="2">
    <source>
        <dbReference type="SAM" id="Phobius"/>
    </source>
</evidence>
<feature type="region of interest" description="Disordered" evidence="1">
    <location>
        <begin position="237"/>
        <end position="289"/>
    </location>
</feature>
<dbReference type="RefSeq" id="WP_239115244.1">
    <property type="nucleotide sequence ID" value="NZ_BAABHH010000019.1"/>
</dbReference>
<feature type="transmembrane region" description="Helical" evidence="2">
    <location>
        <begin position="194"/>
        <end position="214"/>
    </location>
</feature>
<feature type="transmembrane region" description="Helical" evidence="2">
    <location>
        <begin position="134"/>
        <end position="154"/>
    </location>
</feature>
<sequence length="289" mass="30748">MPHRRAPRHTRPDEGLDLNNPGVRIGLGAAVTVVMTGALFAAYNGIGTPLLDAAQAFLTYYAGVISLVALTTTVALGLAASDRVVLPIPHRVRAQLVHRAAALIGVGFLVTHIGMKIAAGLVPAYGSVLPSTSLYVGMGALASDLMIVIVATGVMRGRFAQAERPWTWRVLHDLAYLAWPLSILHGLMAGRSPAAWVSWSYVICLVAVGSALLIRVMASFRPALETAMADAVDMTQTQPMPRAVPESKPESTPRTMPEPVPLLGRTGTDATPIGRAARRSQDTKLRRIV</sequence>
<gene>
    <name evidence="3" type="ORF">Pka01_48410</name>
</gene>
<keyword evidence="4" id="KW-1185">Reference proteome</keyword>
<dbReference type="Proteomes" id="UP000630097">
    <property type="component" value="Unassembled WGS sequence"/>
</dbReference>